<dbReference type="InterPro" id="IPR005325">
    <property type="entry name" value="DUF308_memb"/>
</dbReference>
<dbReference type="InterPro" id="IPR052712">
    <property type="entry name" value="Acid_resist_chaperone_HdeD"/>
</dbReference>
<feature type="transmembrane region" description="Helical" evidence="1">
    <location>
        <begin position="27"/>
        <end position="47"/>
    </location>
</feature>
<keyword evidence="1" id="KW-0812">Transmembrane</keyword>
<dbReference type="eggNOG" id="arCOG10041">
    <property type="taxonomic scope" value="Archaea"/>
</dbReference>
<protein>
    <recommendedName>
        <fullName evidence="4">HdeD protein</fullName>
    </recommendedName>
</protein>
<accession>J3ETS8</accession>
<comment type="caution">
    <text evidence="2">The sequence shown here is derived from an EMBL/GenBank/DDBJ whole genome shotgun (WGS) entry which is preliminary data.</text>
</comment>
<evidence type="ECO:0008006" key="4">
    <source>
        <dbReference type="Google" id="ProtNLM"/>
    </source>
</evidence>
<gene>
    <name evidence="2" type="ORF">HSB1_39780</name>
</gene>
<proteinExistence type="predicted"/>
<feature type="transmembrane region" description="Helical" evidence="1">
    <location>
        <begin position="80"/>
        <end position="103"/>
    </location>
</feature>
<keyword evidence="1" id="KW-0472">Membrane</keyword>
<dbReference type="GO" id="GO:0005886">
    <property type="term" value="C:plasma membrane"/>
    <property type="evidence" value="ECO:0007669"/>
    <property type="project" value="TreeGrafter"/>
</dbReference>
<name>J3ETS8_9EURY</name>
<evidence type="ECO:0000313" key="2">
    <source>
        <dbReference type="EMBL" id="EJN57617.1"/>
    </source>
</evidence>
<organism evidence="2 3">
    <name type="scientific">Halogranum salarium B-1</name>
    <dbReference type="NCBI Taxonomy" id="1210908"/>
    <lineage>
        <taxon>Archaea</taxon>
        <taxon>Methanobacteriati</taxon>
        <taxon>Methanobacteriota</taxon>
        <taxon>Stenosarchaea group</taxon>
        <taxon>Halobacteria</taxon>
        <taxon>Halobacteriales</taxon>
        <taxon>Haloferacaceae</taxon>
    </lineage>
</organism>
<feature type="transmembrane region" description="Helical" evidence="1">
    <location>
        <begin position="54"/>
        <end position="74"/>
    </location>
</feature>
<feature type="transmembrane region" description="Helical" evidence="1">
    <location>
        <begin position="136"/>
        <end position="160"/>
    </location>
</feature>
<evidence type="ECO:0000313" key="3">
    <source>
        <dbReference type="Proteomes" id="UP000007813"/>
    </source>
</evidence>
<dbReference type="Pfam" id="PF03729">
    <property type="entry name" value="DUF308"/>
    <property type="match status" value="1"/>
</dbReference>
<evidence type="ECO:0000256" key="1">
    <source>
        <dbReference type="SAM" id="Phobius"/>
    </source>
</evidence>
<dbReference type="EMBL" id="ALJD01000012">
    <property type="protein sequence ID" value="EJN57617.1"/>
    <property type="molecule type" value="Genomic_DNA"/>
</dbReference>
<sequence>MLLIAGIAVTVLGLVATLAPFLVGISIALLVGVLLVGSAVFHFIGAFRGRGWKGFIWQIALGVVTLIAGAAVLLNPMFGLMTLTLLVIGYLLASGVVEVVMGIQLRGERYWGLSIVSGLIGIALAVMLWIGFPSTALWAVGVLFGVNLLVTGGSMVVLALGARGLATPSDAEPATGVGGV</sequence>
<dbReference type="Proteomes" id="UP000007813">
    <property type="component" value="Unassembled WGS sequence"/>
</dbReference>
<reference evidence="2 3" key="1">
    <citation type="journal article" date="2012" name="J. Bacteriol.">
        <title>Draft Genome Sequence of the Extremely Halophilic Archaeon Halogranum salarium B-1T.</title>
        <authorList>
            <person name="Kim K.K."/>
            <person name="Lee K.C."/>
            <person name="Lee J.S."/>
        </authorList>
    </citation>
    <scope>NUCLEOTIDE SEQUENCE [LARGE SCALE GENOMIC DNA]</scope>
    <source>
        <strain evidence="2 3">B-1</strain>
    </source>
</reference>
<keyword evidence="1" id="KW-1133">Transmembrane helix</keyword>
<dbReference type="AlphaFoldDB" id="J3ETS8"/>
<feature type="transmembrane region" description="Helical" evidence="1">
    <location>
        <begin position="110"/>
        <end position="130"/>
    </location>
</feature>
<dbReference type="PANTHER" id="PTHR34989:SF1">
    <property type="entry name" value="PROTEIN HDED"/>
    <property type="match status" value="1"/>
</dbReference>
<dbReference type="PANTHER" id="PTHR34989">
    <property type="entry name" value="PROTEIN HDED"/>
    <property type="match status" value="1"/>
</dbReference>